<sequence length="179" mass="20352">MGHNATTRRLRGCWGFDAIRAIDQDDPALVLRAYKLPFADVDHVVQKHLYGDYAFTQRMDLHEGDTALHLALKWRKMRAAKALLHLNARWDIVNAQGVTAEAILMKEHLKPMLTLKAQQEREYATQAMACEDDLMHTLLAHEQSMQQAMSADKLRQLNELRTAGAAQEAMLLMMAGRIM</sequence>
<evidence type="ECO:0000313" key="3">
    <source>
        <dbReference type="Proteomes" id="UP000664859"/>
    </source>
</evidence>
<name>A0A835Z280_9STRA</name>
<dbReference type="AlphaFoldDB" id="A0A835Z280"/>
<feature type="repeat" description="ANK" evidence="1">
    <location>
        <begin position="63"/>
        <end position="95"/>
    </location>
</feature>
<dbReference type="PROSITE" id="PS50088">
    <property type="entry name" value="ANK_REPEAT"/>
    <property type="match status" value="1"/>
</dbReference>
<evidence type="ECO:0008006" key="4">
    <source>
        <dbReference type="Google" id="ProtNLM"/>
    </source>
</evidence>
<dbReference type="OrthoDB" id="6718656at2759"/>
<reference evidence="2" key="1">
    <citation type="submission" date="2021-02" db="EMBL/GenBank/DDBJ databases">
        <title>First Annotated Genome of the Yellow-green Alga Tribonema minus.</title>
        <authorList>
            <person name="Mahan K.M."/>
        </authorList>
    </citation>
    <scope>NUCLEOTIDE SEQUENCE</scope>
    <source>
        <strain evidence="2">UTEX B ZZ1240</strain>
    </source>
</reference>
<dbReference type="EMBL" id="JAFCMP010000190">
    <property type="protein sequence ID" value="KAG5183695.1"/>
    <property type="molecule type" value="Genomic_DNA"/>
</dbReference>
<organism evidence="2 3">
    <name type="scientific">Tribonema minus</name>
    <dbReference type="NCBI Taxonomy" id="303371"/>
    <lineage>
        <taxon>Eukaryota</taxon>
        <taxon>Sar</taxon>
        <taxon>Stramenopiles</taxon>
        <taxon>Ochrophyta</taxon>
        <taxon>PX clade</taxon>
        <taxon>Xanthophyceae</taxon>
        <taxon>Tribonematales</taxon>
        <taxon>Tribonemataceae</taxon>
        <taxon>Tribonema</taxon>
    </lineage>
</organism>
<proteinExistence type="predicted"/>
<feature type="non-terminal residue" evidence="2">
    <location>
        <position position="179"/>
    </location>
</feature>
<gene>
    <name evidence="2" type="ORF">JKP88DRAFT_163719</name>
</gene>
<keyword evidence="1" id="KW-0040">ANK repeat</keyword>
<dbReference type="Gene3D" id="1.25.40.20">
    <property type="entry name" value="Ankyrin repeat-containing domain"/>
    <property type="match status" value="1"/>
</dbReference>
<keyword evidence="3" id="KW-1185">Reference proteome</keyword>
<accession>A0A835Z280</accession>
<evidence type="ECO:0000256" key="1">
    <source>
        <dbReference type="PROSITE-ProRule" id="PRU00023"/>
    </source>
</evidence>
<dbReference type="Proteomes" id="UP000664859">
    <property type="component" value="Unassembled WGS sequence"/>
</dbReference>
<comment type="caution">
    <text evidence="2">The sequence shown here is derived from an EMBL/GenBank/DDBJ whole genome shotgun (WGS) entry which is preliminary data.</text>
</comment>
<protein>
    <recommendedName>
        <fullName evidence="4">Ankyrin repeat domain-containing protein</fullName>
    </recommendedName>
</protein>
<dbReference type="SUPFAM" id="SSF48403">
    <property type="entry name" value="Ankyrin repeat"/>
    <property type="match status" value="1"/>
</dbReference>
<dbReference type="InterPro" id="IPR036770">
    <property type="entry name" value="Ankyrin_rpt-contain_sf"/>
</dbReference>
<dbReference type="InterPro" id="IPR002110">
    <property type="entry name" value="Ankyrin_rpt"/>
</dbReference>
<evidence type="ECO:0000313" key="2">
    <source>
        <dbReference type="EMBL" id="KAG5183695.1"/>
    </source>
</evidence>